<dbReference type="Proteomes" id="UP000663826">
    <property type="component" value="Unassembled WGS sequence"/>
</dbReference>
<dbReference type="AlphaFoldDB" id="A0A8H3GNE3"/>
<proteinExistence type="predicted"/>
<evidence type="ECO:0000313" key="2">
    <source>
        <dbReference type="Proteomes" id="UP000663826"/>
    </source>
</evidence>
<protein>
    <submittedName>
        <fullName evidence="1">Uncharacterized protein</fullName>
    </submittedName>
</protein>
<dbReference type="EMBL" id="CAJMWQ010001669">
    <property type="protein sequence ID" value="CAE6458252.1"/>
    <property type="molecule type" value="Genomic_DNA"/>
</dbReference>
<comment type="caution">
    <text evidence="1">The sequence shown here is derived from an EMBL/GenBank/DDBJ whole genome shotgun (WGS) entry which is preliminary data.</text>
</comment>
<sequence>MSQTLTTNPFGHATEKWIQDYMYPANKSTTKAPAGMLIPQQRAGDSSLHTYLCGNGLFEVIGTYDYENNKIIKTAIHFHVPFFGRLLFAQDVTRVLYSRIDIPVPADCAPVTGKVSILPQGGVKDHPNAIGLAFDLITPGYDNLSHPGLPLFPVDSVSLQANHWYKDVPLMEESHVSALRATLESPVKSGNPKVGYEHVVLAVDRAQNDEQKSLLKAFFDTFASSNDKDKQGKILIPATPKFLGAPNRDGEAATKQRTVRVRFLNLFQLNGTINTETYYINAILSIFIPVARSTHTCQIRGNLADVAGVVVVVDEPMMHGLVNLDCDPTTPGKTVNITLKMSVSLIGNIKEENYPLLNLA</sequence>
<name>A0A8H3GNE3_9AGAM</name>
<organism evidence="1 2">
    <name type="scientific">Rhizoctonia solani</name>
    <dbReference type="NCBI Taxonomy" id="456999"/>
    <lineage>
        <taxon>Eukaryota</taxon>
        <taxon>Fungi</taxon>
        <taxon>Dikarya</taxon>
        <taxon>Basidiomycota</taxon>
        <taxon>Agaricomycotina</taxon>
        <taxon>Agaricomycetes</taxon>
        <taxon>Cantharellales</taxon>
        <taxon>Ceratobasidiaceae</taxon>
        <taxon>Rhizoctonia</taxon>
    </lineage>
</organism>
<gene>
    <name evidence="1" type="ORF">RDB_LOCUS85581</name>
</gene>
<accession>A0A8H3GNE3</accession>
<reference evidence="1" key="1">
    <citation type="submission" date="2021-01" db="EMBL/GenBank/DDBJ databases">
        <authorList>
            <person name="Kaushik A."/>
        </authorList>
    </citation>
    <scope>NUCLEOTIDE SEQUENCE</scope>
    <source>
        <strain evidence="1">AG1-1B</strain>
    </source>
</reference>
<evidence type="ECO:0000313" key="1">
    <source>
        <dbReference type="EMBL" id="CAE6458252.1"/>
    </source>
</evidence>